<sequence length="122" mass="14077">MLYINKNEVNPLVLNINTNSNTSFSTYDLVFTHIMSKNTKTYTIDTSNPLQYTSNIRYCTITLDLITDDLIYEGQYNLNIYGNGDQLVYVTIVNVNGVQESKPFTEYLSNNEENANYIYIQD</sequence>
<evidence type="ECO:0000313" key="1">
    <source>
        <dbReference type="EMBL" id="CAB5212375.1"/>
    </source>
</evidence>
<proteinExistence type="predicted"/>
<name>A0A6J7WI12_9CAUD</name>
<reference evidence="1" key="1">
    <citation type="submission" date="2020-05" db="EMBL/GenBank/DDBJ databases">
        <authorList>
            <person name="Chiriac C."/>
            <person name="Salcher M."/>
            <person name="Ghai R."/>
            <person name="Kavagutti S V."/>
        </authorList>
    </citation>
    <scope>NUCLEOTIDE SEQUENCE</scope>
</reference>
<protein>
    <submittedName>
        <fullName evidence="1">Uncharacterized protein</fullName>
    </submittedName>
</protein>
<gene>
    <name evidence="1" type="ORF">UFOVP187_8</name>
</gene>
<dbReference type="EMBL" id="LR798237">
    <property type="protein sequence ID" value="CAB5212375.1"/>
    <property type="molecule type" value="Genomic_DNA"/>
</dbReference>
<accession>A0A6J7WI12</accession>
<organism evidence="1">
    <name type="scientific">uncultured Caudovirales phage</name>
    <dbReference type="NCBI Taxonomy" id="2100421"/>
    <lineage>
        <taxon>Viruses</taxon>
        <taxon>Duplodnaviria</taxon>
        <taxon>Heunggongvirae</taxon>
        <taxon>Uroviricota</taxon>
        <taxon>Caudoviricetes</taxon>
        <taxon>Peduoviridae</taxon>
        <taxon>Maltschvirus</taxon>
        <taxon>Maltschvirus maltsch</taxon>
    </lineage>
</organism>